<dbReference type="PANTHER" id="PTHR13847">
    <property type="entry name" value="SARCOSINE DEHYDROGENASE-RELATED"/>
    <property type="match status" value="1"/>
</dbReference>
<dbReference type="AlphaFoldDB" id="A0A6C7E1E6"/>
<reference evidence="2 3" key="1">
    <citation type="journal article" date="2013" name="Int. J. Syst. Evol. Microbiol.">
        <title>Ilumatobacter nonamiense sp. nov. and Ilumatobacter coccineum sp. nov., isolated from seashore sand.</title>
        <authorList>
            <person name="Matsumoto A."/>
            <person name="Kasai H."/>
            <person name="Matsuo Y."/>
            <person name="Shizuri Y."/>
            <person name="Ichikawa N."/>
            <person name="Fujita N."/>
            <person name="Omura S."/>
            <person name="Takahashi Y."/>
        </authorList>
    </citation>
    <scope>NUCLEOTIDE SEQUENCE [LARGE SCALE GENOMIC DNA]</scope>
    <source>
        <strain evidence="3">NBRC 103263 / KCTC 29153 / YM16-304</strain>
    </source>
</reference>
<keyword evidence="3" id="KW-1185">Reference proteome</keyword>
<dbReference type="EMBL" id="AP012057">
    <property type="protein sequence ID" value="BAN01994.1"/>
    <property type="molecule type" value="Genomic_DNA"/>
</dbReference>
<dbReference type="KEGG" id="aym:YM304_16800"/>
<dbReference type="InterPro" id="IPR036188">
    <property type="entry name" value="FAD/NAD-bd_sf"/>
</dbReference>
<name>A0A6C7E1E6_ILUCY</name>
<feature type="domain" description="FAD dependent oxidoreductase" evidence="1">
    <location>
        <begin position="30"/>
        <end position="393"/>
    </location>
</feature>
<dbReference type="PANTHER" id="PTHR13847:SF285">
    <property type="entry name" value="FAD DEPENDENT OXIDOREDUCTASE DOMAIN-CONTAINING PROTEIN"/>
    <property type="match status" value="1"/>
</dbReference>
<proteinExistence type="predicted"/>
<accession>A0A6C7E1E6</accession>
<dbReference type="Gene3D" id="3.50.50.60">
    <property type="entry name" value="FAD/NAD(P)-binding domain"/>
    <property type="match status" value="1"/>
</dbReference>
<sequence length="458" mass="50385">MTEAVPRSLWLDRAPLPPRRPALDGDADVDVAIVGGGFSGLWTAYYLTELDPTLRIAVIEKHYCGFGASGRNGGWAVGELAGATSRYAEMSTRSDAHRLELAVFDAVDEIGRVARREGIECGYAKGGNIRLARTRPQAERQRAEVEHARRAGIGDEHLRLLDADEARRHCAATDVRSGIFFAPCAALDPARLVRGLADTVEQRGVTIHEDTAVTAIDGRRVVTERGTIRADVTVRALEAYTRDLAGERRDLLPVYSLMIATEPLPSEVFDEIGLADRQTFNDDRTMVIYGQRTDDDRLAFGGTGIPYRFGSVIDPATELHEPAHHRIRDVLVDLFPSLDDAVVTHRWGGVLGIPRNWLPSVHLDRASGTATLGGYVGEGVAAANLAGRTLAELIHGDQTDRTTLPWVGARHRRWEPEPLRWLGVRTSRRLLAAADRRETRRDRPARAAMWLAGALRGD</sequence>
<dbReference type="InterPro" id="IPR006076">
    <property type="entry name" value="FAD-dep_OxRdtase"/>
</dbReference>
<dbReference type="RefSeq" id="WP_015441241.1">
    <property type="nucleotide sequence ID" value="NC_020520.1"/>
</dbReference>
<organism evidence="2 3">
    <name type="scientific">Ilumatobacter coccineus (strain NBRC 103263 / KCTC 29153 / YM16-304)</name>
    <dbReference type="NCBI Taxonomy" id="1313172"/>
    <lineage>
        <taxon>Bacteria</taxon>
        <taxon>Bacillati</taxon>
        <taxon>Actinomycetota</taxon>
        <taxon>Acidimicrobiia</taxon>
        <taxon>Acidimicrobiales</taxon>
        <taxon>Ilumatobacteraceae</taxon>
        <taxon>Ilumatobacter</taxon>
    </lineage>
</organism>
<evidence type="ECO:0000313" key="3">
    <source>
        <dbReference type="Proteomes" id="UP000011863"/>
    </source>
</evidence>
<gene>
    <name evidence="2" type="ORF">YM304_16800</name>
</gene>
<evidence type="ECO:0000313" key="2">
    <source>
        <dbReference type="EMBL" id="BAN01994.1"/>
    </source>
</evidence>
<evidence type="ECO:0000259" key="1">
    <source>
        <dbReference type="Pfam" id="PF01266"/>
    </source>
</evidence>
<protein>
    <submittedName>
        <fullName evidence="2">Putative oxidoreductase</fullName>
    </submittedName>
</protein>
<dbReference type="SUPFAM" id="SSF51905">
    <property type="entry name" value="FAD/NAD(P)-binding domain"/>
    <property type="match status" value="1"/>
</dbReference>
<dbReference type="GO" id="GO:0005737">
    <property type="term" value="C:cytoplasm"/>
    <property type="evidence" value="ECO:0007669"/>
    <property type="project" value="TreeGrafter"/>
</dbReference>
<dbReference type="Gene3D" id="3.30.9.10">
    <property type="entry name" value="D-Amino Acid Oxidase, subunit A, domain 2"/>
    <property type="match status" value="1"/>
</dbReference>
<dbReference type="Pfam" id="PF01266">
    <property type="entry name" value="DAO"/>
    <property type="match status" value="1"/>
</dbReference>
<dbReference type="Proteomes" id="UP000011863">
    <property type="component" value="Chromosome"/>
</dbReference>